<dbReference type="InterPro" id="IPR013325">
    <property type="entry name" value="RNA_pol_sigma_r2"/>
</dbReference>
<dbReference type="SUPFAM" id="SSF88946">
    <property type="entry name" value="Sigma2 domain of RNA polymerase sigma factors"/>
    <property type="match status" value="1"/>
</dbReference>
<evidence type="ECO:0000259" key="5">
    <source>
        <dbReference type="Pfam" id="PF04542"/>
    </source>
</evidence>
<evidence type="ECO:0000256" key="1">
    <source>
        <dbReference type="ARBA" id="ARBA00010641"/>
    </source>
</evidence>
<evidence type="ECO:0000256" key="2">
    <source>
        <dbReference type="ARBA" id="ARBA00023015"/>
    </source>
</evidence>
<dbReference type="Gene3D" id="1.10.1740.10">
    <property type="match status" value="1"/>
</dbReference>
<protein>
    <submittedName>
        <fullName evidence="8">Sigma-70 family RNA polymerase sigma factor</fullName>
    </submittedName>
</protein>
<keyword evidence="9" id="KW-1185">Reference proteome</keyword>
<evidence type="ECO:0000259" key="6">
    <source>
        <dbReference type="Pfam" id="PF08281"/>
    </source>
</evidence>
<gene>
    <name evidence="8" type="ORF">JYK02_27455</name>
</gene>
<comment type="similarity">
    <text evidence="1">Belongs to the sigma-70 factor family. ECF subfamily.</text>
</comment>
<dbReference type="InterPro" id="IPR014284">
    <property type="entry name" value="RNA_pol_sigma-70_dom"/>
</dbReference>
<dbReference type="InterPro" id="IPR036388">
    <property type="entry name" value="WH-like_DNA-bd_sf"/>
</dbReference>
<proteinExistence type="inferred from homology"/>
<name>A0ABS3DIV6_9BACT</name>
<organism evidence="8 9">
    <name type="scientific">Corallococcus macrosporus</name>
    <dbReference type="NCBI Taxonomy" id="35"/>
    <lineage>
        <taxon>Bacteria</taxon>
        <taxon>Pseudomonadati</taxon>
        <taxon>Myxococcota</taxon>
        <taxon>Myxococcia</taxon>
        <taxon>Myxococcales</taxon>
        <taxon>Cystobacterineae</taxon>
        <taxon>Myxococcaceae</taxon>
        <taxon>Corallococcus</taxon>
    </lineage>
</organism>
<dbReference type="CDD" id="cd06171">
    <property type="entry name" value="Sigma70_r4"/>
    <property type="match status" value="1"/>
</dbReference>
<evidence type="ECO:0000313" key="9">
    <source>
        <dbReference type="Proteomes" id="UP000664052"/>
    </source>
</evidence>
<dbReference type="InterPro" id="IPR007627">
    <property type="entry name" value="RNA_pol_sigma70_r2"/>
</dbReference>
<evidence type="ECO:0000256" key="4">
    <source>
        <dbReference type="ARBA" id="ARBA00023163"/>
    </source>
</evidence>
<dbReference type="Pfam" id="PF13490">
    <property type="entry name" value="zf-HC2"/>
    <property type="match status" value="1"/>
</dbReference>
<feature type="domain" description="Putative zinc-finger" evidence="7">
    <location>
        <begin position="198"/>
        <end position="232"/>
    </location>
</feature>
<feature type="domain" description="RNA polymerase sigma-70 region 2" evidence="5">
    <location>
        <begin position="27"/>
        <end position="91"/>
    </location>
</feature>
<feature type="domain" description="RNA polymerase sigma factor 70 region 4 type 2" evidence="6">
    <location>
        <begin position="127"/>
        <end position="178"/>
    </location>
</feature>
<dbReference type="Gene3D" id="1.10.10.1320">
    <property type="entry name" value="Anti-sigma factor, zinc-finger domain"/>
    <property type="match status" value="1"/>
</dbReference>
<dbReference type="Pfam" id="PF04542">
    <property type="entry name" value="Sigma70_r2"/>
    <property type="match status" value="1"/>
</dbReference>
<evidence type="ECO:0000313" key="8">
    <source>
        <dbReference type="EMBL" id="MBN8231261.1"/>
    </source>
</evidence>
<dbReference type="InterPro" id="IPR013249">
    <property type="entry name" value="RNA_pol_sigma70_r4_t2"/>
</dbReference>
<dbReference type="InterPro" id="IPR013324">
    <property type="entry name" value="RNA_pol_sigma_r3/r4-like"/>
</dbReference>
<dbReference type="InterPro" id="IPR039425">
    <property type="entry name" value="RNA_pol_sigma-70-like"/>
</dbReference>
<sequence length="272" mass="29347">MANDKTDAELLTLAQGGDGRALEALLGRHEKQVYRFGLRMCGSEEDAKEVLQETLLAAFKGMHAFRGEAELSTWLYQVARTHCLRTRRKRAGEPDTLEALDAPAAAAVHAEVAAPDEGAHARQMGEVLQAAILALPDTYRETLILRDVEGLSAEEAAQVVGIEVRALKSRLHRARMQLREHLVTLMGEGGEAAAPAGCPELAEELTAFAASELDQATCVRIEEHLTRCPRCAGACDALKRSVSLCRRIPGDEVPVPVRAAVRQALARAVTSG</sequence>
<keyword evidence="3" id="KW-0731">Sigma factor</keyword>
<dbReference type="Proteomes" id="UP000664052">
    <property type="component" value="Unassembled WGS sequence"/>
</dbReference>
<reference evidence="8 9" key="1">
    <citation type="submission" date="2021-02" db="EMBL/GenBank/DDBJ databases">
        <title>De Novo genome assembly of isolated myxobacteria.</title>
        <authorList>
            <person name="Stevens D.C."/>
        </authorList>
    </citation>
    <scope>NUCLEOTIDE SEQUENCE [LARGE SCALE GENOMIC DNA]</scope>
    <source>
        <strain evidence="8 9">ATCC 29039</strain>
    </source>
</reference>
<accession>A0ABS3DIV6</accession>
<keyword evidence="4" id="KW-0804">Transcription</keyword>
<comment type="caution">
    <text evidence="8">The sequence shown here is derived from an EMBL/GenBank/DDBJ whole genome shotgun (WGS) entry which is preliminary data.</text>
</comment>
<dbReference type="InterPro" id="IPR041916">
    <property type="entry name" value="Anti_sigma_zinc_sf"/>
</dbReference>
<dbReference type="Gene3D" id="1.10.10.10">
    <property type="entry name" value="Winged helix-like DNA-binding domain superfamily/Winged helix DNA-binding domain"/>
    <property type="match status" value="1"/>
</dbReference>
<evidence type="ECO:0000259" key="7">
    <source>
        <dbReference type="Pfam" id="PF13490"/>
    </source>
</evidence>
<dbReference type="EMBL" id="JAFIMU010000008">
    <property type="protein sequence ID" value="MBN8231261.1"/>
    <property type="molecule type" value="Genomic_DNA"/>
</dbReference>
<evidence type="ECO:0000256" key="3">
    <source>
        <dbReference type="ARBA" id="ARBA00023082"/>
    </source>
</evidence>
<dbReference type="PANTHER" id="PTHR43133:SF51">
    <property type="entry name" value="RNA POLYMERASE SIGMA FACTOR"/>
    <property type="match status" value="1"/>
</dbReference>
<dbReference type="RefSeq" id="WP_207055518.1">
    <property type="nucleotide sequence ID" value="NZ_JAFIMU010000008.1"/>
</dbReference>
<keyword evidence="2" id="KW-0805">Transcription regulation</keyword>
<dbReference type="SUPFAM" id="SSF88659">
    <property type="entry name" value="Sigma3 and sigma4 domains of RNA polymerase sigma factors"/>
    <property type="match status" value="1"/>
</dbReference>
<dbReference type="Pfam" id="PF08281">
    <property type="entry name" value="Sigma70_r4_2"/>
    <property type="match status" value="1"/>
</dbReference>
<dbReference type="InterPro" id="IPR027383">
    <property type="entry name" value="Znf_put"/>
</dbReference>
<dbReference type="PANTHER" id="PTHR43133">
    <property type="entry name" value="RNA POLYMERASE ECF-TYPE SIGMA FACTO"/>
    <property type="match status" value="1"/>
</dbReference>
<dbReference type="NCBIfam" id="TIGR02937">
    <property type="entry name" value="sigma70-ECF"/>
    <property type="match status" value="1"/>
</dbReference>